<keyword evidence="11" id="KW-1185">Reference proteome</keyword>
<sequence>MDLALTCLWLFFGALAAGNLPLLFAISESQLALAAALSAGLLIGAACSVVVPEGFESFHSAVEEAGSGLPKGTTGAALLLGFLAMLLLDHYSGGHSHSHKPHHTHTSSSDEDAEDPLAARPAGEERHLRQSLLQTQAQGRMDRGTRTLIGLLIHSLADGLAVGAAVHGGSAEISAAVALAMIMHKAPAALGLTTFLIAARWPRRRVIRGLLTFAASSPVAAVVTAAVLGLVPFLSNPMGAALCVIFSGGTFLYAACVHVLPEAKEAGPGGKLSGGQILTMVAGSLLPLCIPFYIGHGHQH</sequence>
<dbReference type="InterPro" id="IPR003689">
    <property type="entry name" value="ZIP"/>
</dbReference>
<dbReference type="EMBL" id="JALJOQ010000327">
    <property type="protein sequence ID" value="KAK9784876.1"/>
    <property type="molecule type" value="Genomic_DNA"/>
</dbReference>
<dbReference type="InterPro" id="IPR045891">
    <property type="entry name" value="ZIP9"/>
</dbReference>
<dbReference type="AlphaFoldDB" id="A0AAW1NI41"/>
<organism evidence="10 11">
    <name type="scientific">Symbiochloris irregularis</name>
    <dbReference type="NCBI Taxonomy" id="706552"/>
    <lineage>
        <taxon>Eukaryota</taxon>
        <taxon>Viridiplantae</taxon>
        <taxon>Chlorophyta</taxon>
        <taxon>core chlorophytes</taxon>
        <taxon>Trebouxiophyceae</taxon>
        <taxon>Trebouxiales</taxon>
        <taxon>Trebouxiaceae</taxon>
        <taxon>Symbiochloris</taxon>
    </lineage>
</organism>
<feature type="transmembrane region" description="Helical" evidence="8">
    <location>
        <begin position="239"/>
        <end position="260"/>
    </location>
</feature>
<evidence type="ECO:0000256" key="5">
    <source>
        <dbReference type="ARBA" id="ARBA00023034"/>
    </source>
</evidence>
<evidence type="ECO:0008006" key="12">
    <source>
        <dbReference type="Google" id="ProtNLM"/>
    </source>
</evidence>
<evidence type="ECO:0000256" key="2">
    <source>
        <dbReference type="ARBA" id="ARBA00004394"/>
    </source>
</evidence>
<reference evidence="10 11" key="1">
    <citation type="journal article" date="2024" name="Nat. Commun.">
        <title>Phylogenomics reveals the evolutionary origins of lichenization in chlorophyte algae.</title>
        <authorList>
            <person name="Puginier C."/>
            <person name="Libourel C."/>
            <person name="Otte J."/>
            <person name="Skaloud P."/>
            <person name="Haon M."/>
            <person name="Grisel S."/>
            <person name="Petersen M."/>
            <person name="Berrin J.G."/>
            <person name="Delaux P.M."/>
            <person name="Dal Grande F."/>
            <person name="Keller J."/>
        </authorList>
    </citation>
    <scope>NUCLEOTIDE SEQUENCE [LARGE SCALE GENOMIC DNA]</scope>
    <source>
        <strain evidence="10 11">SAG 2036</strain>
    </source>
</reference>
<comment type="subcellular location">
    <subcellularLocation>
        <location evidence="1">Endomembrane system</location>
        <topology evidence="1">Multi-pass membrane protein</topology>
    </subcellularLocation>
    <subcellularLocation>
        <location evidence="2">Golgi apparatus membrane</location>
    </subcellularLocation>
</comment>
<feature type="transmembrane region" description="Helical" evidence="8">
    <location>
        <begin position="32"/>
        <end position="51"/>
    </location>
</feature>
<feature type="compositionally biased region" description="Basic residues" evidence="7">
    <location>
        <begin position="96"/>
        <end position="105"/>
    </location>
</feature>
<evidence type="ECO:0000256" key="8">
    <source>
        <dbReference type="SAM" id="Phobius"/>
    </source>
</evidence>
<feature type="transmembrane region" description="Helical" evidence="8">
    <location>
        <begin position="210"/>
        <end position="233"/>
    </location>
</feature>
<dbReference type="GO" id="GO:0006829">
    <property type="term" value="P:zinc ion transport"/>
    <property type="evidence" value="ECO:0007669"/>
    <property type="project" value="InterPro"/>
</dbReference>
<keyword evidence="6 8" id="KW-0472">Membrane</keyword>
<evidence type="ECO:0000256" key="4">
    <source>
        <dbReference type="ARBA" id="ARBA00022989"/>
    </source>
</evidence>
<comment type="caution">
    <text evidence="10">The sequence shown here is derived from an EMBL/GenBank/DDBJ whole genome shotgun (WGS) entry which is preliminary data.</text>
</comment>
<evidence type="ECO:0000256" key="1">
    <source>
        <dbReference type="ARBA" id="ARBA00004127"/>
    </source>
</evidence>
<evidence type="ECO:0000313" key="10">
    <source>
        <dbReference type="EMBL" id="KAK9784876.1"/>
    </source>
</evidence>
<dbReference type="GO" id="GO:0046873">
    <property type="term" value="F:metal ion transmembrane transporter activity"/>
    <property type="evidence" value="ECO:0007669"/>
    <property type="project" value="InterPro"/>
</dbReference>
<gene>
    <name evidence="10" type="ORF">WJX73_006888</name>
</gene>
<dbReference type="Pfam" id="PF02535">
    <property type="entry name" value="Zip"/>
    <property type="match status" value="1"/>
</dbReference>
<evidence type="ECO:0000313" key="11">
    <source>
        <dbReference type="Proteomes" id="UP001465755"/>
    </source>
</evidence>
<dbReference type="PANTHER" id="PTHR16133">
    <property type="entry name" value="SOLUTE CARRIER FAMILY 39 ZINC TRANSPORTER , MEMBER 9-RELATED"/>
    <property type="match status" value="1"/>
</dbReference>
<keyword evidence="4 8" id="KW-1133">Transmembrane helix</keyword>
<evidence type="ECO:0000256" key="7">
    <source>
        <dbReference type="SAM" id="MobiDB-lite"/>
    </source>
</evidence>
<dbReference type="Proteomes" id="UP001465755">
    <property type="component" value="Unassembled WGS sequence"/>
</dbReference>
<feature type="region of interest" description="Disordered" evidence="7">
    <location>
        <begin position="96"/>
        <end position="129"/>
    </location>
</feature>
<feature type="chain" id="PRO_5043912296" description="Zinc transporter ZIP9" evidence="9">
    <location>
        <begin position="17"/>
        <end position="300"/>
    </location>
</feature>
<evidence type="ECO:0000256" key="9">
    <source>
        <dbReference type="SAM" id="SignalP"/>
    </source>
</evidence>
<feature type="signal peptide" evidence="9">
    <location>
        <begin position="1"/>
        <end position="16"/>
    </location>
</feature>
<name>A0AAW1NI41_9CHLO</name>
<dbReference type="PANTHER" id="PTHR16133:SF0">
    <property type="entry name" value="ZINC_IRON REGULATED TRANSPORTER-RELATED PROTEIN 102B, ISOFORM E"/>
    <property type="match status" value="1"/>
</dbReference>
<keyword evidence="9" id="KW-0732">Signal</keyword>
<feature type="transmembrane region" description="Helical" evidence="8">
    <location>
        <begin position="272"/>
        <end position="294"/>
    </location>
</feature>
<keyword evidence="3 8" id="KW-0812">Transmembrane</keyword>
<keyword evidence="5" id="KW-0333">Golgi apparatus</keyword>
<proteinExistence type="predicted"/>
<evidence type="ECO:0000256" key="3">
    <source>
        <dbReference type="ARBA" id="ARBA00022692"/>
    </source>
</evidence>
<feature type="transmembrane region" description="Helical" evidence="8">
    <location>
        <begin position="148"/>
        <end position="167"/>
    </location>
</feature>
<accession>A0AAW1NI41</accession>
<feature type="transmembrane region" description="Helical" evidence="8">
    <location>
        <begin position="173"/>
        <end position="198"/>
    </location>
</feature>
<evidence type="ECO:0000256" key="6">
    <source>
        <dbReference type="ARBA" id="ARBA00023136"/>
    </source>
</evidence>
<protein>
    <recommendedName>
        <fullName evidence="12">Zinc transporter ZIP9</fullName>
    </recommendedName>
</protein>
<dbReference type="GO" id="GO:0000139">
    <property type="term" value="C:Golgi membrane"/>
    <property type="evidence" value="ECO:0007669"/>
    <property type="project" value="UniProtKB-SubCell"/>
</dbReference>